<sequence>MPLRPIRLVTFDALHTIITPRLPIYVQYSQVFEPYVGVLPPEKIKHSFKAALKAAQKHNPSYPKGADIWWQDVIRQTALSSGADPQALDENLSIMVKKLLKRFSSRVGYSAFADAIPTMQQLHDQYGVRSAIISNGDSRLRLVLQDLGFPPFVGPLVLSEEEGTEKPSIQLFAKALELCNEKFLSTEPQVQPFECLHVGDELRCDYEGAVEAGMNALLLRRTGPAGEQAHKEVDEDLQGVEVVENLNKVLDYVKERI</sequence>
<proteinExistence type="predicted"/>
<evidence type="ECO:0000313" key="1">
    <source>
        <dbReference type="EMBL" id="KAF9529407.1"/>
    </source>
</evidence>
<gene>
    <name evidence="1" type="ORF">CPB83DRAFT_852614</name>
</gene>
<dbReference type="EMBL" id="MU157846">
    <property type="protein sequence ID" value="KAF9529407.1"/>
    <property type="molecule type" value="Genomic_DNA"/>
</dbReference>
<dbReference type="GO" id="GO:0005634">
    <property type="term" value="C:nucleus"/>
    <property type="evidence" value="ECO:0007669"/>
    <property type="project" value="TreeGrafter"/>
</dbReference>
<comment type="caution">
    <text evidence="1">The sequence shown here is derived from an EMBL/GenBank/DDBJ whole genome shotgun (WGS) entry which is preliminary data.</text>
</comment>
<dbReference type="PANTHER" id="PTHR46191:SF2">
    <property type="entry name" value="HALOACID DEHALOGENASE-LIKE HYDROLASE DOMAIN-CONTAINING PROTEIN 3"/>
    <property type="match status" value="1"/>
</dbReference>
<dbReference type="OrthoDB" id="444127at2759"/>
<organism evidence="1 2">
    <name type="scientific">Crepidotus variabilis</name>
    <dbReference type="NCBI Taxonomy" id="179855"/>
    <lineage>
        <taxon>Eukaryota</taxon>
        <taxon>Fungi</taxon>
        <taxon>Dikarya</taxon>
        <taxon>Basidiomycota</taxon>
        <taxon>Agaricomycotina</taxon>
        <taxon>Agaricomycetes</taxon>
        <taxon>Agaricomycetidae</taxon>
        <taxon>Agaricales</taxon>
        <taxon>Agaricineae</taxon>
        <taxon>Crepidotaceae</taxon>
        <taxon>Crepidotus</taxon>
    </lineage>
</organism>
<dbReference type="Pfam" id="PF00702">
    <property type="entry name" value="Hydrolase"/>
    <property type="match status" value="1"/>
</dbReference>
<dbReference type="Gene3D" id="3.40.50.1000">
    <property type="entry name" value="HAD superfamily/HAD-like"/>
    <property type="match status" value="1"/>
</dbReference>
<dbReference type="InterPro" id="IPR036412">
    <property type="entry name" value="HAD-like_sf"/>
</dbReference>
<dbReference type="InterPro" id="IPR006439">
    <property type="entry name" value="HAD-SF_hydro_IA"/>
</dbReference>
<reference evidence="1" key="1">
    <citation type="submission" date="2020-11" db="EMBL/GenBank/DDBJ databases">
        <authorList>
            <consortium name="DOE Joint Genome Institute"/>
            <person name="Ahrendt S."/>
            <person name="Riley R."/>
            <person name="Andreopoulos W."/>
            <person name="Labutti K."/>
            <person name="Pangilinan J."/>
            <person name="Ruiz-Duenas F.J."/>
            <person name="Barrasa J.M."/>
            <person name="Sanchez-Garcia M."/>
            <person name="Camarero S."/>
            <person name="Miyauchi S."/>
            <person name="Serrano A."/>
            <person name="Linde D."/>
            <person name="Babiker R."/>
            <person name="Drula E."/>
            <person name="Ayuso-Fernandez I."/>
            <person name="Pacheco R."/>
            <person name="Padilla G."/>
            <person name="Ferreira P."/>
            <person name="Barriuso J."/>
            <person name="Kellner H."/>
            <person name="Castanera R."/>
            <person name="Alfaro M."/>
            <person name="Ramirez L."/>
            <person name="Pisabarro A.G."/>
            <person name="Kuo A."/>
            <person name="Tritt A."/>
            <person name="Lipzen A."/>
            <person name="He G."/>
            <person name="Yan M."/>
            <person name="Ng V."/>
            <person name="Cullen D."/>
            <person name="Martin F."/>
            <person name="Rosso M.-N."/>
            <person name="Henrissat B."/>
            <person name="Hibbett D."/>
            <person name="Martinez A.T."/>
            <person name="Grigoriev I.V."/>
        </authorList>
    </citation>
    <scope>NUCLEOTIDE SEQUENCE</scope>
    <source>
        <strain evidence="1">CBS 506.95</strain>
    </source>
</reference>
<dbReference type="PANTHER" id="PTHR46191">
    <property type="match status" value="1"/>
</dbReference>
<protein>
    <submittedName>
        <fullName evidence="1">HAD-like domain-containing protein</fullName>
    </submittedName>
</protein>
<evidence type="ECO:0000313" key="2">
    <source>
        <dbReference type="Proteomes" id="UP000807306"/>
    </source>
</evidence>
<keyword evidence="2" id="KW-1185">Reference proteome</keyword>
<dbReference type="InterPro" id="IPR051828">
    <property type="entry name" value="HAD-like_hydrolase_domain"/>
</dbReference>
<dbReference type="Gene3D" id="1.10.150.720">
    <property type="entry name" value="Haloacid dehalogenase-like hydrolase"/>
    <property type="match status" value="1"/>
</dbReference>
<dbReference type="NCBIfam" id="TIGR01549">
    <property type="entry name" value="HAD-SF-IA-v1"/>
    <property type="match status" value="1"/>
</dbReference>
<accession>A0A9P6EID6</accession>
<dbReference type="Proteomes" id="UP000807306">
    <property type="component" value="Unassembled WGS sequence"/>
</dbReference>
<name>A0A9P6EID6_9AGAR</name>
<dbReference type="SUPFAM" id="SSF56784">
    <property type="entry name" value="HAD-like"/>
    <property type="match status" value="1"/>
</dbReference>
<dbReference type="GO" id="GO:0016791">
    <property type="term" value="F:phosphatase activity"/>
    <property type="evidence" value="ECO:0007669"/>
    <property type="project" value="UniProtKB-ARBA"/>
</dbReference>
<dbReference type="AlphaFoldDB" id="A0A9P6EID6"/>
<dbReference type="InterPro" id="IPR023214">
    <property type="entry name" value="HAD_sf"/>
</dbReference>
<dbReference type="InterPro" id="IPR044924">
    <property type="entry name" value="HAD-SF_hydro_IA_REG-2-like_cap"/>
</dbReference>